<keyword evidence="1" id="KW-0732">Signal</keyword>
<name>A0A1N7MS94_9RHOB</name>
<accession>A0A1N7MS94</accession>
<dbReference type="InterPro" id="IPR046705">
    <property type="entry name" value="DUF6778"/>
</dbReference>
<dbReference type="RefSeq" id="WP_076484936.1">
    <property type="nucleotide sequence ID" value="NZ_FTOG01000006.1"/>
</dbReference>
<protein>
    <recommendedName>
        <fullName evidence="4">Lipoprotein</fullName>
    </recommendedName>
</protein>
<organism evidence="2 3">
    <name type="scientific">Rhodobacter aestuarii</name>
    <dbReference type="NCBI Taxonomy" id="453582"/>
    <lineage>
        <taxon>Bacteria</taxon>
        <taxon>Pseudomonadati</taxon>
        <taxon>Pseudomonadota</taxon>
        <taxon>Alphaproteobacteria</taxon>
        <taxon>Rhodobacterales</taxon>
        <taxon>Rhodobacter group</taxon>
        <taxon>Rhodobacter</taxon>
    </lineage>
</organism>
<dbReference type="EMBL" id="FTOG01000006">
    <property type="protein sequence ID" value="SIS88898.1"/>
    <property type="molecule type" value="Genomic_DNA"/>
</dbReference>
<keyword evidence="3" id="KW-1185">Reference proteome</keyword>
<feature type="chain" id="PRO_5012523645" description="Lipoprotein" evidence="1">
    <location>
        <begin position="20"/>
        <end position="215"/>
    </location>
</feature>
<evidence type="ECO:0000313" key="2">
    <source>
        <dbReference type="EMBL" id="SIS88898.1"/>
    </source>
</evidence>
<feature type="signal peptide" evidence="1">
    <location>
        <begin position="1"/>
        <end position="19"/>
    </location>
</feature>
<proteinExistence type="predicted"/>
<evidence type="ECO:0008006" key="4">
    <source>
        <dbReference type="Google" id="ProtNLM"/>
    </source>
</evidence>
<dbReference type="Pfam" id="PF20569">
    <property type="entry name" value="DUF6778"/>
    <property type="match status" value="1"/>
</dbReference>
<dbReference type="STRING" id="453582.SAMN05421580_106147"/>
<evidence type="ECO:0000313" key="3">
    <source>
        <dbReference type="Proteomes" id="UP000186221"/>
    </source>
</evidence>
<dbReference type="PROSITE" id="PS51257">
    <property type="entry name" value="PROKAR_LIPOPROTEIN"/>
    <property type="match status" value="1"/>
</dbReference>
<reference evidence="3" key="1">
    <citation type="submission" date="2017-01" db="EMBL/GenBank/DDBJ databases">
        <authorList>
            <person name="Varghese N."/>
            <person name="Submissions S."/>
        </authorList>
    </citation>
    <scope>NUCLEOTIDE SEQUENCE [LARGE SCALE GENOMIC DNA]</scope>
    <source>
        <strain evidence="3">DSM 19945</strain>
    </source>
</reference>
<sequence length="215" mass="23023">MRVFPIAVVSALIALSACGAPEPASRAASDTLGLRPVAVGTATAPIVTPRWNVQAVQVEVPRSLHVSEANLLFPIADIVWRGDARGDRYDQVDAIVTEAATRAISGMTNGQPVVVEITMKRFHALTERARYTVGGSYGVKMDIALRDANTGMLIDGPRALSVGFKASGGQKAIEEEARGITEKVAIINYLTDYLREELLRPLPMPVGSDRISEAN</sequence>
<gene>
    <name evidence="2" type="ORF">SAMN05421580_106147</name>
</gene>
<dbReference type="AlphaFoldDB" id="A0A1N7MS94"/>
<dbReference type="Proteomes" id="UP000186221">
    <property type="component" value="Unassembled WGS sequence"/>
</dbReference>
<dbReference type="OrthoDB" id="7836640at2"/>
<evidence type="ECO:0000256" key="1">
    <source>
        <dbReference type="SAM" id="SignalP"/>
    </source>
</evidence>